<organism evidence="2 3">
    <name type="scientific">Trachymyrmex septentrionalis</name>
    <dbReference type="NCBI Taxonomy" id="34720"/>
    <lineage>
        <taxon>Eukaryota</taxon>
        <taxon>Metazoa</taxon>
        <taxon>Ecdysozoa</taxon>
        <taxon>Arthropoda</taxon>
        <taxon>Hexapoda</taxon>
        <taxon>Insecta</taxon>
        <taxon>Pterygota</taxon>
        <taxon>Neoptera</taxon>
        <taxon>Endopterygota</taxon>
        <taxon>Hymenoptera</taxon>
        <taxon>Apocrita</taxon>
        <taxon>Aculeata</taxon>
        <taxon>Formicoidea</taxon>
        <taxon>Formicidae</taxon>
        <taxon>Myrmicinae</taxon>
        <taxon>Trachymyrmex</taxon>
    </lineage>
</organism>
<protein>
    <submittedName>
        <fullName evidence="2">Uncharacterized protein</fullName>
    </submittedName>
</protein>
<feature type="transmembrane region" description="Helical" evidence="1">
    <location>
        <begin position="6"/>
        <end position="27"/>
    </location>
</feature>
<evidence type="ECO:0000313" key="2">
    <source>
        <dbReference type="EMBL" id="KYN41676.1"/>
    </source>
</evidence>
<keyword evidence="1" id="KW-0472">Membrane</keyword>
<evidence type="ECO:0000256" key="1">
    <source>
        <dbReference type="SAM" id="Phobius"/>
    </source>
</evidence>
<evidence type="ECO:0000313" key="3">
    <source>
        <dbReference type="Proteomes" id="UP000078541"/>
    </source>
</evidence>
<keyword evidence="3" id="KW-1185">Reference proteome</keyword>
<dbReference type="AlphaFoldDB" id="A0A151JZU7"/>
<name>A0A151JZU7_9HYME</name>
<reference evidence="2 3" key="1">
    <citation type="submission" date="2016-03" db="EMBL/GenBank/DDBJ databases">
        <title>Trachymyrmex septentrionalis WGS genome.</title>
        <authorList>
            <person name="Nygaard S."/>
            <person name="Hu H."/>
            <person name="Boomsma J."/>
            <person name="Zhang G."/>
        </authorList>
    </citation>
    <scope>NUCLEOTIDE SEQUENCE [LARGE SCALE GENOMIC DNA]</scope>
    <source>
        <strain evidence="2">Tsep2-gDNA-1</strain>
        <tissue evidence="2">Whole body</tissue>
    </source>
</reference>
<accession>A0A151JZU7</accession>
<keyword evidence="1" id="KW-1133">Transmembrane helix</keyword>
<keyword evidence="1" id="KW-0812">Transmembrane</keyword>
<dbReference type="EMBL" id="KQ981432">
    <property type="protein sequence ID" value="KYN41676.1"/>
    <property type="molecule type" value="Genomic_DNA"/>
</dbReference>
<sequence>MKSMVAYSSIVHMNLMMSIFYIVNLYYMRSGRRLLFLNKGMVGNLPSIVCVIW</sequence>
<proteinExistence type="predicted"/>
<dbReference type="Proteomes" id="UP000078541">
    <property type="component" value="Unassembled WGS sequence"/>
</dbReference>
<gene>
    <name evidence="2" type="ORF">ALC56_03896</name>
</gene>